<keyword evidence="3" id="KW-1185">Reference proteome</keyword>
<protein>
    <submittedName>
        <fullName evidence="2">Uncharacterized protein</fullName>
    </submittedName>
</protein>
<dbReference type="EMBL" id="BQNB010017138">
    <property type="protein sequence ID" value="GJT59768.1"/>
    <property type="molecule type" value="Genomic_DNA"/>
</dbReference>
<gene>
    <name evidence="2" type="ORF">Tco_1003301</name>
</gene>
<organism evidence="2 3">
    <name type="scientific">Tanacetum coccineum</name>
    <dbReference type="NCBI Taxonomy" id="301880"/>
    <lineage>
        <taxon>Eukaryota</taxon>
        <taxon>Viridiplantae</taxon>
        <taxon>Streptophyta</taxon>
        <taxon>Embryophyta</taxon>
        <taxon>Tracheophyta</taxon>
        <taxon>Spermatophyta</taxon>
        <taxon>Magnoliopsida</taxon>
        <taxon>eudicotyledons</taxon>
        <taxon>Gunneridae</taxon>
        <taxon>Pentapetalae</taxon>
        <taxon>asterids</taxon>
        <taxon>campanulids</taxon>
        <taxon>Asterales</taxon>
        <taxon>Asteraceae</taxon>
        <taxon>Asteroideae</taxon>
        <taxon>Anthemideae</taxon>
        <taxon>Anthemidinae</taxon>
        <taxon>Tanacetum</taxon>
    </lineage>
</organism>
<comment type="caution">
    <text evidence="2">The sequence shown here is derived from an EMBL/GenBank/DDBJ whole genome shotgun (WGS) entry which is preliminary data.</text>
</comment>
<feature type="region of interest" description="Disordered" evidence="1">
    <location>
        <begin position="195"/>
        <end position="231"/>
    </location>
</feature>
<accession>A0ABQ5FA24</accession>
<evidence type="ECO:0000313" key="3">
    <source>
        <dbReference type="Proteomes" id="UP001151760"/>
    </source>
</evidence>
<name>A0ABQ5FA24_9ASTR</name>
<reference evidence="2" key="2">
    <citation type="submission" date="2022-01" db="EMBL/GenBank/DDBJ databases">
        <authorList>
            <person name="Yamashiro T."/>
            <person name="Shiraishi A."/>
            <person name="Satake H."/>
            <person name="Nakayama K."/>
        </authorList>
    </citation>
    <scope>NUCLEOTIDE SEQUENCE</scope>
</reference>
<dbReference type="Proteomes" id="UP001151760">
    <property type="component" value="Unassembled WGS sequence"/>
</dbReference>
<evidence type="ECO:0000256" key="1">
    <source>
        <dbReference type="SAM" id="MobiDB-lite"/>
    </source>
</evidence>
<sequence length="339" mass="38610">MKQREEKRIEREQAANMAVQKEQEEQATQSFTPYWNFPMINDDDEEYREYLENSSKAVTPDLPTGEPDNSLSMGEERLDTIPKTESDEVIKSSVEDLIDSLLEKFVGELAPINPIPPGIHKADFDPKEDIRLDDQMFYDDTSSDDDSFEDIDYVEASPPDSELVSIEEVEDDILHAKLSNIYLLIAKIESLNDNPTPSSLSHSDNSLPEFETFSNHTEETRSGSTTTHAENSLPEYDSFHFEIESDQGELSRVVMETIDEIDAFLDIDVSTDLEDGYHDSEGDIIYLESLLINNTIPNLSPEDCPDFEDSRARGFVHRPLDLQSFACLYWESDILNLID</sequence>
<feature type="region of interest" description="Disordered" evidence="1">
    <location>
        <begin position="1"/>
        <end position="37"/>
    </location>
</feature>
<feature type="compositionally biased region" description="Basic and acidic residues" evidence="1">
    <location>
        <begin position="1"/>
        <end position="13"/>
    </location>
</feature>
<feature type="region of interest" description="Disordered" evidence="1">
    <location>
        <begin position="51"/>
        <end position="75"/>
    </location>
</feature>
<proteinExistence type="predicted"/>
<reference evidence="2" key="1">
    <citation type="journal article" date="2022" name="Int. J. Mol. Sci.">
        <title>Draft Genome of Tanacetum Coccineum: Genomic Comparison of Closely Related Tanacetum-Family Plants.</title>
        <authorList>
            <person name="Yamashiro T."/>
            <person name="Shiraishi A."/>
            <person name="Nakayama K."/>
            <person name="Satake H."/>
        </authorList>
    </citation>
    <scope>NUCLEOTIDE SEQUENCE</scope>
</reference>
<feature type="compositionally biased region" description="Polar residues" evidence="1">
    <location>
        <begin position="195"/>
        <end position="206"/>
    </location>
</feature>
<evidence type="ECO:0000313" key="2">
    <source>
        <dbReference type="EMBL" id="GJT59768.1"/>
    </source>
</evidence>